<dbReference type="SUPFAM" id="SSF53335">
    <property type="entry name" value="S-adenosyl-L-methionine-dependent methyltransferases"/>
    <property type="match status" value="1"/>
</dbReference>
<gene>
    <name evidence="5" type="ORF">GCM10009118_31950</name>
</gene>
<sequence>MELKKWFTSPFEDYELIDAGGGKKLERWGAIYTIRPEVQAYFKSGMSFASWENYNPLHFEEKGKQSGFWSKNQPAWNIYFGSLQFLLETTKFKHLGLFPEQEINWQYIQNHLQAGDKFLNMFAYTGAASIVAREREAIVTHVDSVKQLISWAKNNMEVNHLQDIKWVHEDALKFAEREVKRGNTYKGVLMDPPAWGIGAKGEKWKIENKLESLLETAYNLLDEGGFLILNTYSPRVSLEDMTQFASRYFSPSGLEAGELWAKTTTGKELFYGHLLRATK</sequence>
<evidence type="ECO:0000256" key="2">
    <source>
        <dbReference type="ARBA" id="ARBA00022679"/>
    </source>
</evidence>
<dbReference type="Pfam" id="PF10672">
    <property type="entry name" value="Methyltrans_SAM"/>
    <property type="match status" value="1"/>
</dbReference>
<organism evidence="5 6">
    <name type="scientific">Wandonia haliotis</name>
    <dbReference type="NCBI Taxonomy" id="574963"/>
    <lineage>
        <taxon>Bacteria</taxon>
        <taxon>Pseudomonadati</taxon>
        <taxon>Bacteroidota</taxon>
        <taxon>Flavobacteriia</taxon>
        <taxon>Flavobacteriales</taxon>
        <taxon>Crocinitomicaceae</taxon>
        <taxon>Wandonia</taxon>
    </lineage>
</organism>
<dbReference type="Proteomes" id="UP001501126">
    <property type="component" value="Unassembled WGS sequence"/>
</dbReference>
<dbReference type="Gene3D" id="2.60.40.1180">
    <property type="entry name" value="Golgi alpha-mannosidase II"/>
    <property type="match status" value="1"/>
</dbReference>
<dbReference type="InterPro" id="IPR019614">
    <property type="entry name" value="SAM-dep_methyl-trfase"/>
</dbReference>
<accession>A0ABP3Y5H1</accession>
<evidence type="ECO:0000313" key="5">
    <source>
        <dbReference type="EMBL" id="GAA0876785.1"/>
    </source>
</evidence>
<keyword evidence="3" id="KW-0949">S-adenosyl-L-methionine</keyword>
<keyword evidence="1 5" id="KW-0489">Methyltransferase</keyword>
<dbReference type="GO" id="GO:0008168">
    <property type="term" value="F:methyltransferase activity"/>
    <property type="evidence" value="ECO:0007669"/>
    <property type="project" value="UniProtKB-KW"/>
</dbReference>
<evidence type="ECO:0000313" key="6">
    <source>
        <dbReference type="Proteomes" id="UP001501126"/>
    </source>
</evidence>
<feature type="domain" description="S-adenosylmethionine-dependent methyltransferase" evidence="4">
    <location>
        <begin position="74"/>
        <end position="229"/>
    </location>
</feature>
<dbReference type="PANTHER" id="PTHR43042:SF2">
    <property type="entry name" value="SAM-DEPENDENT METHYLTRANSFERASE"/>
    <property type="match status" value="1"/>
</dbReference>
<dbReference type="CDD" id="cd02440">
    <property type="entry name" value="AdoMet_MTases"/>
    <property type="match status" value="1"/>
</dbReference>
<keyword evidence="2" id="KW-0808">Transferase</keyword>
<dbReference type="EMBL" id="BAAAFH010000022">
    <property type="protein sequence ID" value="GAA0876785.1"/>
    <property type="molecule type" value="Genomic_DNA"/>
</dbReference>
<dbReference type="RefSeq" id="WP_343790341.1">
    <property type="nucleotide sequence ID" value="NZ_BAAAFH010000022.1"/>
</dbReference>
<dbReference type="Gene3D" id="3.40.50.150">
    <property type="entry name" value="Vaccinia Virus protein VP39"/>
    <property type="match status" value="1"/>
</dbReference>
<evidence type="ECO:0000256" key="3">
    <source>
        <dbReference type="ARBA" id="ARBA00022691"/>
    </source>
</evidence>
<dbReference type="PANTHER" id="PTHR43042">
    <property type="entry name" value="SAM-DEPENDENT METHYLTRANSFERASE"/>
    <property type="match status" value="1"/>
</dbReference>
<dbReference type="GO" id="GO:0032259">
    <property type="term" value="P:methylation"/>
    <property type="evidence" value="ECO:0007669"/>
    <property type="project" value="UniProtKB-KW"/>
</dbReference>
<comment type="caution">
    <text evidence="5">The sequence shown here is derived from an EMBL/GenBank/DDBJ whole genome shotgun (WGS) entry which is preliminary data.</text>
</comment>
<proteinExistence type="predicted"/>
<dbReference type="InterPro" id="IPR013780">
    <property type="entry name" value="Glyco_hydro_b"/>
</dbReference>
<dbReference type="InterPro" id="IPR029063">
    <property type="entry name" value="SAM-dependent_MTases_sf"/>
</dbReference>
<protein>
    <submittedName>
        <fullName evidence="5">Class I SAM-dependent methyltransferase</fullName>
    </submittedName>
</protein>
<name>A0ABP3Y5H1_9FLAO</name>
<evidence type="ECO:0000256" key="1">
    <source>
        <dbReference type="ARBA" id="ARBA00022603"/>
    </source>
</evidence>
<reference evidence="6" key="1">
    <citation type="journal article" date="2019" name="Int. J. Syst. Evol. Microbiol.">
        <title>The Global Catalogue of Microorganisms (GCM) 10K type strain sequencing project: providing services to taxonomists for standard genome sequencing and annotation.</title>
        <authorList>
            <consortium name="The Broad Institute Genomics Platform"/>
            <consortium name="The Broad Institute Genome Sequencing Center for Infectious Disease"/>
            <person name="Wu L."/>
            <person name="Ma J."/>
        </authorList>
    </citation>
    <scope>NUCLEOTIDE SEQUENCE [LARGE SCALE GENOMIC DNA]</scope>
    <source>
        <strain evidence="6">JCM 16083</strain>
    </source>
</reference>
<keyword evidence="6" id="KW-1185">Reference proteome</keyword>
<evidence type="ECO:0000259" key="4">
    <source>
        <dbReference type="Pfam" id="PF10672"/>
    </source>
</evidence>